<protein>
    <submittedName>
        <fullName evidence="2">Uncharacterized protein</fullName>
    </submittedName>
</protein>
<evidence type="ECO:0000313" key="2">
    <source>
        <dbReference type="EMBL" id="QHT22140.1"/>
    </source>
</evidence>
<feature type="transmembrane region" description="Helical" evidence="1">
    <location>
        <begin position="64"/>
        <end position="85"/>
    </location>
</feature>
<organism evidence="2">
    <name type="scientific">viral metagenome</name>
    <dbReference type="NCBI Taxonomy" id="1070528"/>
    <lineage>
        <taxon>unclassified sequences</taxon>
        <taxon>metagenomes</taxon>
        <taxon>organismal metagenomes</taxon>
    </lineage>
</organism>
<feature type="transmembrane region" description="Helical" evidence="1">
    <location>
        <begin position="129"/>
        <end position="146"/>
    </location>
</feature>
<dbReference type="AlphaFoldDB" id="A0A6C0E0M0"/>
<accession>A0A6C0E0M0</accession>
<feature type="transmembrane region" description="Helical" evidence="1">
    <location>
        <begin position="332"/>
        <end position="355"/>
    </location>
</feature>
<keyword evidence="1" id="KW-0812">Transmembrane</keyword>
<feature type="transmembrane region" description="Helical" evidence="1">
    <location>
        <begin position="152"/>
        <end position="170"/>
    </location>
</feature>
<feature type="transmembrane region" description="Helical" evidence="1">
    <location>
        <begin position="91"/>
        <end position="108"/>
    </location>
</feature>
<feature type="transmembrane region" description="Helical" evidence="1">
    <location>
        <begin position="535"/>
        <end position="558"/>
    </location>
</feature>
<keyword evidence="1" id="KW-0472">Membrane</keyword>
<dbReference type="EMBL" id="MN739704">
    <property type="protein sequence ID" value="QHT22140.1"/>
    <property type="molecule type" value="Genomic_DNA"/>
</dbReference>
<evidence type="ECO:0000256" key="1">
    <source>
        <dbReference type="SAM" id="Phobius"/>
    </source>
</evidence>
<feature type="transmembrane region" description="Helical" evidence="1">
    <location>
        <begin position="445"/>
        <end position="461"/>
    </location>
</feature>
<name>A0A6C0E0M0_9ZZZZ</name>
<keyword evidence="1" id="KW-1133">Transmembrane helix</keyword>
<reference evidence="2" key="1">
    <citation type="journal article" date="2020" name="Nature">
        <title>Giant virus diversity and host interactions through global metagenomics.</title>
        <authorList>
            <person name="Schulz F."/>
            <person name="Roux S."/>
            <person name="Paez-Espino D."/>
            <person name="Jungbluth S."/>
            <person name="Walsh D.A."/>
            <person name="Denef V.J."/>
            <person name="McMahon K.D."/>
            <person name="Konstantinidis K.T."/>
            <person name="Eloe-Fadrosh E.A."/>
            <person name="Kyrpides N.C."/>
            <person name="Woyke T."/>
        </authorList>
    </citation>
    <scope>NUCLEOTIDE SEQUENCE</scope>
    <source>
        <strain evidence="2">GVMAG-M-3300023179-103</strain>
    </source>
</reference>
<sequence>MEQDEIDMNNAYECIQSIDIDDIDDLTTSESLDHITFYQKENTKKNNMLLSNYFSPEKILEKKYILNTYNLIKEILVIGVLHVILGISNPMFNIITIDGIISSLIFYLNFVNIKIDFLVISRLDTIERYIYYLLLIISYYVLDYVLWFKISGLLVCSASIMISPNIMAQISSITNYRKISNVIHIGYDNLIKKIVCKQLAKIINLIISKCLNCEHNITYEELLPHYDKIDLAIIKLLISACIFNYFDSKTILKYPLIIYKNIMMKNRKYNIANDREYIITILKDKRLDMFLDVYTLNRVIRLLSNDTQNKSNILTEQYEYMKKRVAFKTGRIMICWNIMGSSNIFFGLLSYLLFISDTNRPLNYLINTLIFCIISFLTEERILVLIACELFYTITNSKLLNDIGYDTYCSLKSGIINLCYRIRLETFLITFVASCLTIYNYNYLNIGALLLLNIIIILKLYKTYNNKILKKEPFKIITENTMYINNKTENNEEDILLIARDRLIEIFRNNLLIRILQPCSELDFKQILKMLLNTFIFMICGYLSSFEIRHILALPFVIQNIVDIVL</sequence>
<proteinExistence type="predicted"/>